<dbReference type="KEGG" id="rba:RB8246"/>
<dbReference type="OrthoDB" id="68195at2"/>
<dbReference type="PANTHER" id="PTHR31157:SF1">
    <property type="entry name" value="SCP DOMAIN-CONTAINING PROTEIN"/>
    <property type="match status" value="1"/>
</dbReference>
<sequence>MHHAAHWVIRFQFKFSTRSDAVRGWLMLGCLLFVGPLMAQEESTAVAADSESDGELVTQVEEAIVKQINDYRKKKGLGQLQVNDELQATAKKFAEFMAESGKYGHHADGKTPAERAEAAGYEYCVVRENIAYRTNTGEVTAKSLIDIFVPGWIDSPPHHENIVAKHITQTGAAVATKDQTTYYAVHLFGRPKSAQIEISVLNRSGKAQTVSIETNESVDEFEMPPRTTVSMKRCFPTTFRVDGLEARTVDKSQELVLTKKGWEVAE</sequence>
<dbReference type="CDD" id="cd05379">
    <property type="entry name" value="CAP_bacterial"/>
    <property type="match status" value="1"/>
</dbReference>
<dbReference type="Proteomes" id="UP000001025">
    <property type="component" value="Chromosome"/>
</dbReference>
<evidence type="ECO:0000259" key="1">
    <source>
        <dbReference type="Pfam" id="PF00188"/>
    </source>
</evidence>
<dbReference type="SMR" id="Q7UFY9"/>
<dbReference type="EMBL" id="BX294147">
    <property type="protein sequence ID" value="CAD78540.1"/>
    <property type="molecule type" value="Genomic_DNA"/>
</dbReference>
<feature type="domain" description="SCP" evidence="1">
    <location>
        <begin position="67"/>
        <end position="185"/>
    </location>
</feature>
<protein>
    <submittedName>
        <fullName evidence="2">Probable transmembrane protein</fullName>
    </submittedName>
</protein>
<evidence type="ECO:0000313" key="3">
    <source>
        <dbReference type="Proteomes" id="UP000001025"/>
    </source>
</evidence>
<gene>
    <name evidence="2" type="ordered locus">RB8246</name>
</gene>
<dbReference type="SUPFAM" id="SSF55797">
    <property type="entry name" value="PR-1-like"/>
    <property type="match status" value="1"/>
</dbReference>
<organism evidence="2 3">
    <name type="scientific">Rhodopirellula baltica (strain DSM 10527 / NCIMB 13988 / SH1)</name>
    <dbReference type="NCBI Taxonomy" id="243090"/>
    <lineage>
        <taxon>Bacteria</taxon>
        <taxon>Pseudomonadati</taxon>
        <taxon>Planctomycetota</taxon>
        <taxon>Planctomycetia</taxon>
        <taxon>Pirellulales</taxon>
        <taxon>Pirellulaceae</taxon>
        <taxon>Rhodopirellula</taxon>
    </lineage>
</organism>
<dbReference type="InterPro" id="IPR035940">
    <property type="entry name" value="CAP_sf"/>
</dbReference>
<keyword evidence="2" id="KW-0472">Membrane</keyword>
<reference evidence="2 3" key="1">
    <citation type="journal article" date="2003" name="Proc. Natl. Acad. Sci. U.S.A.">
        <title>Complete genome sequence of the marine planctomycete Pirellula sp. strain 1.</title>
        <authorList>
            <person name="Gloeckner F.O."/>
            <person name="Kube M."/>
            <person name="Bauer M."/>
            <person name="Teeling H."/>
            <person name="Lombardot T."/>
            <person name="Ludwig W."/>
            <person name="Gade D."/>
            <person name="Beck A."/>
            <person name="Borzym K."/>
            <person name="Heitmann K."/>
            <person name="Rabus R."/>
            <person name="Schlesner H."/>
            <person name="Amann R."/>
            <person name="Reinhardt R."/>
        </authorList>
    </citation>
    <scope>NUCLEOTIDE SEQUENCE [LARGE SCALE GENOMIC DNA]</scope>
    <source>
        <strain evidence="3">DSM 10527 / NCIMB 13988 / SH1</strain>
    </source>
</reference>
<dbReference type="HOGENOM" id="CLU_1045365_0_0_0"/>
<name>Q7UFY9_RHOBA</name>
<dbReference type="InParanoid" id="Q7UFY9"/>
<dbReference type="PATRIC" id="fig|243090.15.peg.3975"/>
<accession>Q7UFY9</accession>
<proteinExistence type="predicted"/>
<dbReference type="eggNOG" id="COG2340">
    <property type="taxonomic scope" value="Bacteria"/>
</dbReference>
<evidence type="ECO:0000313" key="2">
    <source>
        <dbReference type="EMBL" id="CAD78540.1"/>
    </source>
</evidence>
<keyword evidence="3" id="KW-1185">Reference proteome</keyword>
<dbReference type="Gene3D" id="3.40.33.10">
    <property type="entry name" value="CAP"/>
    <property type="match status" value="1"/>
</dbReference>
<dbReference type="InterPro" id="IPR014044">
    <property type="entry name" value="CAP_dom"/>
</dbReference>
<keyword evidence="2" id="KW-0812">Transmembrane</keyword>
<dbReference type="Pfam" id="PF00188">
    <property type="entry name" value="CAP"/>
    <property type="match status" value="1"/>
</dbReference>
<dbReference type="EnsemblBacteria" id="CAD78540">
    <property type="protein sequence ID" value="CAD78540"/>
    <property type="gene ID" value="RB8246"/>
</dbReference>
<dbReference type="PANTHER" id="PTHR31157">
    <property type="entry name" value="SCP DOMAIN-CONTAINING PROTEIN"/>
    <property type="match status" value="1"/>
</dbReference>
<dbReference type="STRING" id="243090.RB8246"/>
<dbReference type="AlphaFoldDB" id="Q7UFY9"/>